<dbReference type="EMBL" id="BK015148">
    <property type="protein sequence ID" value="DAD92929.1"/>
    <property type="molecule type" value="Genomic_DNA"/>
</dbReference>
<evidence type="ECO:0000313" key="1">
    <source>
        <dbReference type="EMBL" id="DAD92929.1"/>
    </source>
</evidence>
<name>A0A8S5NE68_9CAUD</name>
<organism evidence="1">
    <name type="scientific">Siphoviridae sp. ctxzZ3</name>
    <dbReference type="NCBI Taxonomy" id="2826523"/>
    <lineage>
        <taxon>Viruses</taxon>
        <taxon>Duplodnaviria</taxon>
        <taxon>Heunggongvirae</taxon>
        <taxon>Uroviricota</taxon>
        <taxon>Caudoviricetes</taxon>
    </lineage>
</organism>
<accession>A0A8S5NE68</accession>
<protein>
    <submittedName>
        <fullName evidence="1">Uncharacterized protein</fullName>
    </submittedName>
</protein>
<reference evidence="1" key="1">
    <citation type="journal article" date="2021" name="Proc. Natl. Acad. Sci. U.S.A.">
        <title>A Catalog of Tens of Thousands of Viruses from Human Metagenomes Reveals Hidden Associations with Chronic Diseases.</title>
        <authorList>
            <person name="Tisza M.J."/>
            <person name="Buck C.B."/>
        </authorList>
    </citation>
    <scope>NUCLEOTIDE SEQUENCE</scope>
    <source>
        <strain evidence="1">CtxzZ3</strain>
    </source>
</reference>
<proteinExistence type="predicted"/>
<sequence>MMKSSDMEKVETILNKIKYLKVDIGHLLKAKQEGIGDACIRINHRFYEMDGNIVQTILDKYNSELNENIKELEKLGVEYVDETVKTTTEN</sequence>